<evidence type="ECO:0000256" key="1">
    <source>
        <dbReference type="SAM" id="Phobius"/>
    </source>
</evidence>
<dbReference type="Pfam" id="PF11026">
    <property type="entry name" value="DUF2721"/>
    <property type="match status" value="1"/>
</dbReference>
<proteinExistence type="predicted"/>
<evidence type="ECO:0000313" key="2">
    <source>
        <dbReference type="EMBL" id="MBB5684528.1"/>
    </source>
</evidence>
<dbReference type="EMBL" id="JACIJC010000001">
    <property type="protein sequence ID" value="MBB5684528.1"/>
    <property type="molecule type" value="Genomic_DNA"/>
</dbReference>
<evidence type="ECO:0000313" key="3">
    <source>
        <dbReference type="Proteomes" id="UP000549617"/>
    </source>
</evidence>
<reference evidence="2 3" key="1">
    <citation type="submission" date="2020-08" db="EMBL/GenBank/DDBJ databases">
        <title>Genomic Encyclopedia of Type Strains, Phase IV (KMG-IV): sequencing the most valuable type-strain genomes for metagenomic binning, comparative biology and taxonomic classification.</title>
        <authorList>
            <person name="Goeker M."/>
        </authorList>
    </citation>
    <scope>NUCLEOTIDE SEQUENCE [LARGE SCALE GENOMIC DNA]</scope>
    <source>
        <strain evidence="2 3">DSM 25079</strain>
    </source>
</reference>
<accession>A0A7W9ECQ4</accession>
<feature type="transmembrane region" description="Helical" evidence="1">
    <location>
        <begin position="76"/>
        <end position="99"/>
    </location>
</feature>
<organism evidence="2 3">
    <name type="scientific">Sphingobium boeckii</name>
    <dbReference type="NCBI Taxonomy" id="1082345"/>
    <lineage>
        <taxon>Bacteria</taxon>
        <taxon>Pseudomonadati</taxon>
        <taxon>Pseudomonadota</taxon>
        <taxon>Alphaproteobacteria</taxon>
        <taxon>Sphingomonadales</taxon>
        <taxon>Sphingomonadaceae</taxon>
        <taxon>Sphingobium</taxon>
    </lineage>
</organism>
<protein>
    <recommendedName>
        <fullName evidence="4">DUF2721 domain-containing protein</fullName>
    </recommendedName>
</protein>
<dbReference type="RefSeq" id="WP_184014929.1">
    <property type="nucleotide sequence ID" value="NZ_JACIJC010000001.1"/>
</dbReference>
<dbReference type="AlphaFoldDB" id="A0A7W9ECQ4"/>
<comment type="caution">
    <text evidence="2">The sequence shown here is derived from an EMBL/GenBank/DDBJ whole genome shotgun (WGS) entry which is preliminary data.</text>
</comment>
<feature type="transmembrane region" description="Helical" evidence="1">
    <location>
        <begin position="111"/>
        <end position="132"/>
    </location>
</feature>
<dbReference type="InterPro" id="IPR021279">
    <property type="entry name" value="DUF2721"/>
</dbReference>
<evidence type="ECO:0008006" key="4">
    <source>
        <dbReference type="Google" id="ProtNLM"/>
    </source>
</evidence>
<keyword evidence="1" id="KW-0812">Transmembrane</keyword>
<feature type="transmembrane region" description="Helical" evidence="1">
    <location>
        <begin position="14"/>
        <end position="35"/>
    </location>
</feature>
<name>A0A7W9ECQ4_9SPHN</name>
<gene>
    <name evidence="2" type="ORF">FHS49_000519</name>
</gene>
<keyword evidence="1" id="KW-0472">Membrane</keyword>
<dbReference type="Proteomes" id="UP000549617">
    <property type="component" value="Unassembled WGS sequence"/>
</dbReference>
<keyword evidence="3" id="KW-1185">Reference proteome</keyword>
<keyword evidence="1" id="KW-1133">Transmembrane helix</keyword>
<sequence>MTEAAAVTTIAQTIQFAVAPVFLLTGIGALLNVMASRLARVVDRARTLELLHPESTDSARERYEWELRLLNRRMTIVNASIFMIVASAVAVCSVVGLLFVAELGHFHIGNAVAIVFIIAMGLLVMALFLFLIEIRLGLHAIRTSRDLLGKRK</sequence>